<comment type="function">
    <text evidence="2">Destroys radicals which are normally produced within the cells and which are toxic to biological systems. May play a role in favoring mycobacterial survival in phagocytes.</text>
</comment>
<proteinExistence type="inferred from homology"/>
<evidence type="ECO:0000256" key="1">
    <source>
        <dbReference type="ARBA" id="ARBA00010457"/>
    </source>
</evidence>
<dbReference type="Gene3D" id="2.60.40.200">
    <property type="entry name" value="Superoxide dismutase, copper/zinc binding domain"/>
    <property type="match status" value="1"/>
</dbReference>
<dbReference type="AlphaFoldDB" id="A0A1S8LQ08"/>
<accession>A0A1S8LQ08</accession>
<dbReference type="PANTHER" id="PTHR10003">
    <property type="entry name" value="SUPEROXIDE DISMUTASE CU-ZN -RELATED"/>
    <property type="match status" value="1"/>
</dbReference>
<evidence type="ECO:0000313" key="4">
    <source>
        <dbReference type="Proteomes" id="UP000190951"/>
    </source>
</evidence>
<dbReference type="STRING" id="84029.CROST_00360"/>
<comment type="similarity">
    <text evidence="1">Belongs to the Cu-Zn superoxide dismutase family.</text>
</comment>
<sequence length="183" mass="20194">MYFDQYECPFLNDDYYFDYRSEDELYMRPPVRRAQANIVGGAIAPNIRGVVIFTAVANGTEVSVVLNGLPPYRPAMGGRPQVGPHGFHIHGIGDCTKGTALKPFPNTGEHWNPTNQPHGNHAGDFPVIFSNNGYARMTFFTNKFRVPQIIGKSVVIHESPDDYRTQPAGASGRKIACGVIRAL</sequence>
<dbReference type="EC" id="1.15.1.1" evidence="3"/>
<organism evidence="3 4">
    <name type="scientific">Clostridium felsineum</name>
    <dbReference type="NCBI Taxonomy" id="36839"/>
    <lineage>
        <taxon>Bacteria</taxon>
        <taxon>Bacillati</taxon>
        <taxon>Bacillota</taxon>
        <taxon>Clostridia</taxon>
        <taxon>Eubacteriales</taxon>
        <taxon>Clostridiaceae</taxon>
        <taxon>Clostridium</taxon>
    </lineage>
</organism>
<dbReference type="GO" id="GO:0005507">
    <property type="term" value="F:copper ion binding"/>
    <property type="evidence" value="ECO:0007669"/>
    <property type="project" value="InterPro"/>
</dbReference>
<dbReference type="GO" id="GO:0004784">
    <property type="term" value="F:superoxide dismutase activity"/>
    <property type="evidence" value="ECO:0007669"/>
    <property type="project" value="UniProtKB-EC"/>
</dbReference>
<dbReference type="SUPFAM" id="SSF49329">
    <property type="entry name" value="Cu,Zn superoxide dismutase-like"/>
    <property type="match status" value="1"/>
</dbReference>
<keyword evidence="3" id="KW-0560">Oxidoreductase</keyword>
<reference evidence="3 4" key="1">
    <citation type="submission" date="2022-04" db="EMBL/GenBank/DDBJ databases">
        <title>Genome sequence of C. roseum typestrain.</title>
        <authorList>
            <person name="Poehlein A."/>
            <person name="Schoch T."/>
            <person name="Duerre P."/>
            <person name="Daniel R."/>
        </authorList>
    </citation>
    <scope>NUCLEOTIDE SEQUENCE [LARGE SCALE GENOMIC DNA]</scope>
    <source>
        <strain evidence="3 4">DSM 7320</strain>
    </source>
</reference>
<protein>
    <submittedName>
        <fullName evidence="3">Superoxide dismutase [Cu-Zn]</fullName>
        <ecNumber evidence="3">1.15.1.1</ecNumber>
    </submittedName>
</protein>
<dbReference type="Proteomes" id="UP000190951">
    <property type="component" value="Chromosome"/>
</dbReference>
<dbReference type="PROSITE" id="PS00087">
    <property type="entry name" value="SOD_CU_ZN_1"/>
    <property type="match status" value="1"/>
</dbReference>
<dbReference type="InterPro" id="IPR024134">
    <property type="entry name" value="SOD_Cu/Zn_/chaperone"/>
</dbReference>
<dbReference type="KEGG" id="crw:CROST_019300"/>
<dbReference type="InterPro" id="IPR001424">
    <property type="entry name" value="SOD_Cu_Zn_dom"/>
</dbReference>
<dbReference type="InterPro" id="IPR018152">
    <property type="entry name" value="SOD_Cu/Zn_BS"/>
</dbReference>
<gene>
    <name evidence="3" type="primary">sodC</name>
    <name evidence="3" type="ORF">CROST_019300</name>
</gene>
<dbReference type="CDD" id="cd00305">
    <property type="entry name" value="Cu-Zn_Superoxide_Dismutase"/>
    <property type="match status" value="1"/>
</dbReference>
<dbReference type="EMBL" id="CP096983">
    <property type="protein sequence ID" value="URZ11213.1"/>
    <property type="molecule type" value="Genomic_DNA"/>
</dbReference>
<name>A0A1S8LQ08_9CLOT</name>
<dbReference type="Pfam" id="PF00080">
    <property type="entry name" value="Sod_Cu"/>
    <property type="match status" value="1"/>
</dbReference>
<keyword evidence="4" id="KW-1185">Reference proteome</keyword>
<dbReference type="RefSeq" id="WP_077835472.1">
    <property type="nucleotide sequence ID" value="NZ_CP096983.1"/>
</dbReference>
<dbReference type="InterPro" id="IPR036423">
    <property type="entry name" value="SOD-like_Cu/Zn_dom_sf"/>
</dbReference>
<evidence type="ECO:0000313" key="3">
    <source>
        <dbReference type="EMBL" id="URZ11213.1"/>
    </source>
</evidence>
<evidence type="ECO:0000256" key="2">
    <source>
        <dbReference type="ARBA" id="ARBA00024900"/>
    </source>
</evidence>